<dbReference type="InterPro" id="IPR004089">
    <property type="entry name" value="MCPsignal_dom"/>
</dbReference>
<dbReference type="InterPro" id="IPR024478">
    <property type="entry name" value="HlyB_4HB_MCP"/>
</dbReference>
<dbReference type="PROSITE" id="PS50111">
    <property type="entry name" value="CHEMOTAXIS_TRANSDUC_2"/>
    <property type="match status" value="1"/>
</dbReference>
<dbReference type="Gene3D" id="1.10.287.950">
    <property type="entry name" value="Methyl-accepting chemotaxis protein"/>
    <property type="match status" value="1"/>
</dbReference>
<dbReference type="RefSeq" id="WP_188888374.1">
    <property type="nucleotide sequence ID" value="NZ_BMHY01000002.1"/>
</dbReference>
<dbReference type="PROSITE" id="PS50885">
    <property type="entry name" value="HAMP"/>
    <property type="match status" value="1"/>
</dbReference>
<feature type="domain" description="HAMP" evidence="9">
    <location>
        <begin position="213"/>
        <end position="266"/>
    </location>
</feature>
<organism evidence="10 11">
    <name type="scientific">Paenibacillus radicis</name>
    <name type="common">ex Gao et al. 2016</name>
    <dbReference type="NCBI Taxonomy" id="1737354"/>
    <lineage>
        <taxon>Bacteria</taxon>
        <taxon>Bacillati</taxon>
        <taxon>Bacillota</taxon>
        <taxon>Bacilli</taxon>
        <taxon>Bacillales</taxon>
        <taxon>Paenibacillaceae</taxon>
        <taxon>Paenibacillus</taxon>
    </lineage>
</organism>
<comment type="caution">
    <text evidence="10">The sequence shown here is derived from an EMBL/GenBank/DDBJ whole genome shotgun (WGS) entry which is preliminary data.</text>
</comment>
<evidence type="ECO:0000256" key="4">
    <source>
        <dbReference type="ARBA" id="ARBA00023224"/>
    </source>
</evidence>
<dbReference type="GO" id="GO:0005886">
    <property type="term" value="C:plasma membrane"/>
    <property type="evidence" value="ECO:0007669"/>
    <property type="project" value="UniProtKB-SubCell"/>
</dbReference>
<dbReference type="EMBL" id="BMHY01000002">
    <property type="protein sequence ID" value="GGG62927.1"/>
    <property type="molecule type" value="Genomic_DNA"/>
</dbReference>
<keyword evidence="3 7" id="KW-0472">Membrane</keyword>
<feature type="domain" description="Methyl-accepting transducer" evidence="8">
    <location>
        <begin position="285"/>
        <end position="521"/>
    </location>
</feature>
<dbReference type="CDD" id="cd11386">
    <property type="entry name" value="MCP_signal"/>
    <property type="match status" value="1"/>
</dbReference>
<dbReference type="Pfam" id="PF00015">
    <property type="entry name" value="MCPsignal"/>
    <property type="match status" value="1"/>
</dbReference>
<sequence>MKKRWRLSVGQRLTASFFAIIVILAGNGALSLNMMSNLTENAREISQVWLLNVKTINEINYLNEHMLGLQYKLAEETNELKRKLLEEDGEYTISVMNDKYKLYLSSMSTSNDMNASRSLEGEWKAYLALYRNVVQLSGQGAGTEAVVNALKESEQSFSVMQTYINTLIRLNEEGAAQSEQSSQHIYKQGVASIAWSIGTAVLLVIGILFYIRHTISQPLRKSADVMAQIAGGTLSVTIPKIRTRDEIGSIVKALGEMVTSLSGTLQGVRGASDNIAAASQQMLAASEQNASSAGQASLMLKEAAAGSQEQLQSFEEIERSTEEMAQGTQRIAESSSNAAELSAIAARQAEQGGMTIEEAVVAMGTVDETVREAAEYVALLQKHMNDIGKITELIGNISKQTNLLALNAAIEAARAGESGKGFAVVAEEVRKLSAQTAESASDIASVIARIKGDTETTAGKMESGREGTARGMERVQAAGESFRQISAAAVDVSVKIEEVAAAAEQLAASSEQVSASIEQLTGIARRTNEIASSAAQGAQQQTASAAGIASSAGGLAHVAVNMNELVMRFKL</sequence>
<comment type="subcellular location">
    <subcellularLocation>
        <location evidence="1">Cell membrane</location>
    </subcellularLocation>
</comment>
<evidence type="ECO:0000256" key="7">
    <source>
        <dbReference type="SAM" id="Phobius"/>
    </source>
</evidence>
<evidence type="ECO:0000256" key="1">
    <source>
        <dbReference type="ARBA" id="ARBA00004236"/>
    </source>
</evidence>
<evidence type="ECO:0000256" key="6">
    <source>
        <dbReference type="PROSITE-ProRule" id="PRU00284"/>
    </source>
</evidence>
<dbReference type="SMART" id="SM00283">
    <property type="entry name" value="MA"/>
    <property type="match status" value="1"/>
</dbReference>
<evidence type="ECO:0000256" key="5">
    <source>
        <dbReference type="ARBA" id="ARBA00029447"/>
    </source>
</evidence>
<feature type="transmembrane region" description="Helical" evidence="7">
    <location>
        <begin position="190"/>
        <end position="211"/>
    </location>
</feature>
<evidence type="ECO:0000313" key="11">
    <source>
        <dbReference type="Proteomes" id="UP000600247"/>
    </source>
</evidence>
<keyword evidence="2" id="KW-1003">Cell membrane</keyword>
<keyword evidence="7" id="KW-0812">Transmembrane</keyword>
<dbReference type="AlphaFoldDB" id="A0A917LX19"/>
<evidence type="ECO:0000256" key="3">
    <source>
        <dbReference type="ARBA" id="ARBA00023136"/>
    </source>
</evidence>
<keyword evidence="4 6" id="KW-0807">Transducer</keyword>
<protein>
    <submittedName>
        <fullName evidence="10">Sensory transducer protein YvaQ</fullName>
    </submittedName>
</protein>
<keyword evidence="11" id="KW-1185">Reference proteome</keyword>
<comment type="similarity">
    <text evidence="5">Belongs to the methyl-accepting chemotaxis (MCP) protein family.</text>
</comment>
<dbReference type="Gene3D" id="6.10.340.10">
    <property type="match status" value="1"/>
</dbReference>
<name>A0A917LX19_9BACL</name>
<keyword evidence="7" id="KW-1133">Transmembrane helix</keyword>
<dbReference type="SMART" id="SM00304">
    <property type="entry name" value="HAMP"/>
    <property type="match status" value="2"/>
</dbReference>
<evidence type="ECO:0000313" key="10">
    <source>
        <dbReference type="EMBL" id="GGG62927.1"/>
    </source>
</evidence>
<dbReference type="Pfam" id="PF00672">
    <property type="entry name" value="HAMP"/>
    <property type="match status" value="1"/>
</dbReference>
<dbReference type="SUPFAM" id="SSF58104">
    <property type="entry name" value="Methyl-accepting chemotaxis protein (MCP) signaling domain"/>
    <property type="match status" value="1"/>
</dbReference>
<dbReference type="InterPro" id="IPR003660">
    <property type="entry name" value="HAMP_dom"/>
</dbReference>
<reference evidence="10 11" key="1">
    <citation type="journal article" date="2014" name="Int. J. Syst. Evol. Microbiol.">
        <title>Complete genome sequence of Corynebacterium casei LMG S-19264T (=DSM 44701T), isolated from a smear-ripened cheese.</title>
        <authorList>
            <consortium name="US DOE Joint Genome Institute (JGI-PGF)"/>
            <person name="Walter F."/>
            <person name="Albersmeier A."/>
            <person name="Kalinowski J."/>
            <person name="Ruckert C."/>
        </authorList>
    </citation>
    <scope>NUCLEOTIDE SEQUENCE [LARGE SCALE GENOMIC DNA]</scope>
    <source>
        <strain evidence="10 11">CGMCC 1.15286</strain>
    </source>
</reference>
<dbReference type="CDD" id="cd06225">
    <property type="entry name" value="HAMP"/>
    <property type="match status" value="1"/>
</dbReference>
<dbReference type="GO" id="GO:0007165">
    <property type="term" value="P:signal transduction"/>
    <property type="evidence" value="ECO:0007669"/>
    <property type="project" value="UniProtKB-KW"/>
</dbReference>
<dbReference type="PANTHER" id="PTHR32089:SF112">
    <property type="entry name" value="LYSOZYME-LIKE PROTEIN-RELATED"/>
    <property type="match status" value="1"/>
</dbReference>
<dbReference type="PANTHER" id="PTHR32089">
    <property type="entry name" value="METHYL-ACCEPTING CHEMOTAXIS PROTEIN MCPB"/>
    <property type="match status" value="1"/>
</dbReference>
<evidence type="ECO:0000256" key="2">
    <source>
        <dbReference type="ARBA" id="ARBA00022475"/>
    </source>
</evidence>
<proteinExistence type="inferred from homology"/>
<dbReference type="Proteomes" id="UP000600247">
    <property type="component" value="Unassembled WGS sequence"/>
</dbReference>
<gene>
    <name evidence="10" type="primary">yvaQ</name>
    <name evidence="10" type="ORF">GCM10010918_15940</name>
</gene>
<accession>A0A917LX19</accession>
<evidence type="ECO:0000259" key="9">
    <source>
        <dbReference type="PROSITE" id="PS50885"/>
    </source>
</evidence>
<dbReference type="Pfam" id="PF12729">
    <property type="entry name" value="4HB_MCP_1"/>
    <property type="match status" value="1"/>
</dbReference>
<evidence type="ECO:0000259" key="8">
    <source>
        <dbReference type="PROSITE" id="PS50111"/>
    </source>
</evidence>